<dbReference type="GO" id="GO:0016020">
    <property type="term" value="C:membrane"/>
    <property type="evidence" value="ECO:0007669"/>
    <property type="project" value="UniProtKB-SubCell"/>
</dbReference>
<dbReference type="EMBL" id="AP015146">
    <property type="protein sequence ID" value="BAU03222.1"/>
    <property type="molecule type" value="Genomic_DNA"/>
</dbReference>
<keyword evidence="5" id="KW-0472">Membrane</keyword>
<dbReference type="PANTHER" id="PTHR48054:SF30">
    <property type="entry name" value="LEUCINE-RICH REPEAT PROTEIN KINASE FAMILY PROTEIN"/>
    <property type="match status" value="1"/>
</dbReference>
<proteinExistence type="predicted"/>
<evidence type="ECO:0000313" key="7">
    <source>
        <dbReference type="EMBL" id="BAU03222.1"/>
    </source>
</evidence>
<evidence type="ECO:0000256" key="1">
    <source>
        <dbReference type="ARBA" id="ARBA00004370"/>
    </source>
</evidence>
<evidence type="ECO:0000256" key="6">
    <source>
        <dbReference type="ARBA" id="ARBA00023180"/>
    </source>
</evidence>
<dbReference type="InterPro" id="IPR032675">
    <property type="entry name" value="LRR_dom_sf"/>
</dbReference>
<dbReference type="InterPro" id="IPR052592">
    <property type="entry name" value="LRR-RLK"/>
</dbReference>
<organism evidence="7">
    <name type="scientific">Vigna angularis var. angularis</name>
    <dbReference type="NCBI Taxonomy" id="157739"/>
    <lineage>
        <taxon>Eukaryota</taxon>
        <taxon>Viridiplantae</taxon>
        <taxon>Streptophyta</taxon>
        <taxon>Embryophyta</taxon>
        <taxon>Tracheophyta</taxon>
        <taxon>Spermatophyta</taxon>
        <taxon>Magnoliopsida</taxon>
        <taxon>eudicotyledons</taxon>
        <taxon>Gunneridae</taxon>
        <taxon>Pentapetalae</taxon>
        <taxon>rosids</taxon>
        <taxon>fabids</taxon>
        <taxon>Fabales</taxon>
        <taxon>Fabaceae</taxon>
        <taxon>Papilionoideae</taxon>
        <taxon>50 kb inversion clade</taxon>
        <taxon>NPAAA clade</taxon>
        <taxon>indigoferoid/millettioid clade</taxon>
        <taxon>Phaseoleae</taxon>
        <taxon>Vigna</taxon>
    </lineage>
</organism>
<sequence length="271" mass="30303">MNRCRFSPLLNLPFLSYLSLVDNQFSDPIPASFSALSALRHLNLSNNAFNATFPSNLARLANLQVLDLYNNNMTGPLLLAITAMPLLHHLHLGGNFFSSQIPPEYGTCGIPPEIRNLSQLVRFDAAYCELFDDIPVDLRRLQNMDTLFLQVNALSSLLQVLSSVLSPTSLEAPLKTYSHDLPEEAPRCDSRICRRATALEVLQLWENNFTRSITQSLGRNGKLSLVDLPPDMCYENTPVFQEPDAVDNLLHPFFSNPMSYSATGDWDLTNS</sequence>
<comment type="subcellular location">
    <subcellularLocation>
        <location evidence="1">Membrane</location>
    </subcellularLocation>
</comment>
<evidence type="ECO:0000256" key="3">
    <source>
        <dbReference type="ARBA" id="ARBA00022729"/>
    </source>
</evidence>
<keyword evidence="4" id="KW-0677">Repeat</keyword>
<name>A0A0S3TDR3_PHAAN</name>
<keyword evidence="3" id="KW-0732">Signal</keyword>
<evidence type="ECO:0000256" key="2">
    <source>
        <dbReference type="ARBA" id="ARBA00022614"/>
    </source>
</evidence>
<keyword evidence="2" id="KW-0433">Leucine-rich repeat</keyword>
<evidence type="ECO:0000256" key="5">
    <source>
        <dbReference type="ARBA" id="ARBA00023136"/>
    </source>
</evidence>
<dbReference type="SUPFAM" id="SSF52058">
    <property type="entry name" value="L domain-like"/>
    <property type="match status" value="1"/>
</dbReference>
<protein>
    <recommendedName>
        <fullName evidence="8">Leucine-rich repeat-containing N-terminal plant-type domain-containing protein</fullName>
    </recommendedName>
</protein>
<evidence type="ECO:0000256" key="4">
    <source>
        <dbReference type="ARBA" id="ARBA00022737"/>
    </source>
</evidence>
<dbReference type="PANTHER" id="PTHR48054">
    <property type="entry name" value="RECEPTOR KINASE-LIKE PROTEIN XA21"/>
    <property type="match status" value="1"/>
</dbReference>
<dbReference type="InterPro" id="IPR001611">
    <property type="entry name" value="Leu-rich_rpt"/>
</dbReference>
<keyword evidence="6" id="KW-0325">Glycoprotein</keyword>
<gene>
    <name evidence="7" type="primary">Vigan.UMG045900</name>
    <name evidence="7" type="ORF">VIGAN_UM045900</name>
</gene>
<dbReference type="AlphaFoldDB" id="A0A0S3TDR3"/>
<dbReference type="Gene3D" id="3.80.10.10">
    <property type="entry name" value="Ribonuclease Inhibitor"/>
    <property type="match status" value="2"/>
</dbReference>
<accession>A0A0S3TDR3</accession>
<dbReference type="Pfam" id="PF00560">
    <property type="entry name" value="LRR_1"/>
    <property type="match status" value="3"/>
</dbReference>
<dbReference type="FunFam" id="3.80.10.10:FF:000041">
    <property type="entry name" value="LRR receptor-like serine/threonine-protein kinase ERECTA"/>
    <property type="match status" value="1"/>
</dbReference>
<reference evidence="7" key="1">
    <citation type="journal article" date="2015" name="Sci. Rep.">
        <title>The power of single molecule real-time sequencing technology in the de novo assembly of a eukaryotic genome.</title>
        <authorList>
            <person name="Sakai H."/>
            <person name="Naito K."/>
            <person name="Ogiso-Tanaka E."/>
            <person name="Takahashi Y."/>
            <person name="Iseki K."/>
            <person name="Muto C."/>
            <person name="Satou K."/>
            <person name="Teruya K."/>
            <person name="Shiroma A."/>
            <person name="Shimoji M."/>
            <person name="Hirano T."/>
            <person name="Itoh T."/>
            <person name="Kaga A."/>
            <person name="Tomooka N."/>
        </authorList>
    </citation>
    <scope>NUCLEOTIDE SEQUENCE</scope>
</reference>
<evidence type="ECO:0008006" key="8">
    <source>
        <dbReference type="Google" id="ProtNLM"/>
    </source>
</evidence>